<evidence type="ECO:0000313" key="3">
    <source>
        <dbReference type="Proteomes" id="UP000632377"/>
    </source>
</evidence>
<organism evidence="2 3">
    <name type="scientific">Clostridium rhizosphaerae</name>
    <dbReference type="NCBI Taxonomy" id="2803861"/>
    <lineage>
        <taxon>Bacteria</taxon>
        <taxon>Bacillati</taxon>
        <taxon>Bacillota</taxon>
        <taxon>Clostridia</taxon>
        <taxon>Eubacteriales</taxon>
        <taxon>Clostridiaceae</taxon>
        <taxon>Clostridium</taxon>
    </lineage>
</organism>
<gene>
    <name evidence="2" type="ORF">JK636_01440</name>
</gene>
<accession>A0ABS1T6Y2</accession>
<comment type="caution">
    <text evidence="2">The sequence shown here is derived from an EMBL/GenBank/DDBJ whole genome shotgun (WGS) entry which is preliminary data.</text>
</comment>
<keyword evidence="3" id="KW-1185">Reference proteome</keyword>
<evidence type="ECO:0000313" key="2">
    <source>
        <dbReference type="EMBL" id="MBL4934416.1"/>
    </source>
</evidence>
<feature type="domain" description="Putative component of 'biosynthetic module'" evidence="1">
    <location>
        <begin position="45"/>
        <end position="295"/>
    </location>
</feature>
<dbReference type="EMBL" id="JAESWC010000001">
    <property type="protein sequence ID" value="MBL4934416.1"/>
    <property type="molecule type" value="Genomic_DNA"/>
</dbReference>
<dbReference type="Proteomes" id="UP000632377">
    <property type="component" value="Unassembled WGS sequence"/>
</dbReference>
<name>A0ABS1T6Y2_9CLOT</name>
<protein>
    <recommendedName>
        <fullName evidence="1">Putative component of 'biosynthetic module' domain-containing protein</fullName>
    </recommendedName>
</protein>
<dbReference type="InterPro" id="IPR025647">
    <property type="entry name" value="YceG_bac"/>
</dbReference>
<dbReference type="RefSeq" id="WP_202747053.1">
    <property type="nucleotide sequence ID" value="NZ_JAESWC010000001.1"/>
</dbReference>
<proteinExistence type="predicted"/>
<evidence type="ECO:0000259" key="1">
    <source>
        <dbReference type="Pfam" id="PF14266"/>
    </source>
</evidence>
<sequence length="314" mass="37072">MSKDRIETDAYKASSEVGDKIYKEDSYFFKPWQFADYEVNICTLKSTYEEIYIWGTHQAMFRPGFKVEDNHIYITNIFAKISGVHTSKRQYRKEIKLLRKTPNTLFFPSFPLFRAKPSKLTNRSYYSVLDSSGYIDKKKLLSSQFWKYRQLRTSVQNLIADRIIDFCSLSRFKNYELWSTEPKKGLLDTVTDFLQNFDININLNTNTKSFELAKMKVFNILNDIDEPLIRLLSKFDYPFYVPKLVVYNNGSKFSKVTFEDVVKLTFINSLGADVIIYNPAGFNDIEDFIKESYYDIHRLDEVAFNLNYSSWTLF</sequence>
<dbReference type="Pfam" id="PF14266">
    <property type="entry name" value="YceG_bac"/>
    <property type="match status" value="1"/>
</dbReference>
<reference evidence="2 3" key="1">
    <citation type="submission" date="2021-01" db="EMBL/GenBank/DDBJ databases">
        <title>Genome public.</title>
        <authorList>
            <person name="Liu C."/>
            <person name="Sun Q."/>
        </authorList>
    </citation>
    <scope>NUCLEOTIDE SEQUENCE [LARGE SCALE GENOMIC DNA]</scope>
    <source>
        <strain evidence="2 3">YIM B02515</strain>
    </source>
</reference>